<reference evidence="1 2" key="1">
    <citation type="submission" date="2018-06" db="EMBL/GenBank/DDBJ databases">
        <authorList>
            <person name="Pothier F. J."/>
        </authorList>
    </citation>
    <scope>NUCLEOTIDE SEQUENCE [LARGE SCALE GENOMIC DNA]</scope>
    <source>
        <strain evidence="1 2">CPBF 424</strain>
    </source>
</reference>
<accession>A0AA46C9H4</accession>
<evidence type="ECO:0000313" key="1">
    <source>
        <dbReference type="EMBL" id="SUZ28890.1"/>
    </source>
</evidence>
<name>A0AA46C9H4_9XANT</name>
<evidence type="ECO:0000313" key="2">
    <source>
        <dbReference type="Proteomes" id="UP000254168"/>
    </source>
</evidence>
<organism evidence="1 2">
    <name type="scientific">Xanthomonas euroxanthea</name>
    <dbReference type="NCBI Taxonomy" id="2259622"/>
    <lineage>
        <taxon>Bacteria</taxon>
        <taxon>Pseudomonadati</taxon>
        <taxon>Pseudomonadota</taxon>
        <taxon>Gammaproteobacteria</taxon>
        <taxon>Lysobacterales</taxon>
        <taxon>Lysobacteraceae</taxon>
        <taxon>Xanthomonas</taxon>
    </lineage>
</organism>
<gene>
    <name evidence="1" type="ORF">CPBF424_27200</name>
</gene>
<protein>
    <submittedName>
        <fullName evidence="1">Uncharacterized protein</fullName>
    </submittedName>
</protein>
<dbReference type="EMBL" id="UIHB01000004">
    <property type="protein sequence ID" value="SUZ28890.1"/>
    <property type="molecule type" value="Genomic_DNA"/>
</dbReference>
<comment type="caution">
    <text evidence="1">The sequence shown here is derived from an EMBL/GenBank/DDBJ whole genome shotgun (WGS) entry which is preliminary data.</text>
</comment>
<proteinExistence type="predicted"/>
<sequence>MPQRGMHCGQCWLDVETALHPAGSADGMQGRRKHQRALIGATTSVEATGACSGGEPPSSTSLS</sequence>
<keyword evidence="2" id="KW-1185">Reference proteome</keyword>
<dbReference type="Proteomes" id="UP000254168">
    <property type="component" value="Unassembled WGS sequence"/>
</dbReference>
<dbReference type="AlphaFoldDB" id="A0AA46C9H4"/>